<gene>
    <name evidence="2" type="ORF">N0V89_006766</name>
</gene>
<evidence type="ECO:0000256" key="1">
    <source>
        <dbReference type="SAM" id="MobiDB-lite"/>
    </source>
</evidence>
<feature type="compositionally biased region" description="Basic and acidic residues" evidence="1">
    <location>
        <begin position="352"/>
        <end position="363"/>
    </location>
</feature>
<dbReference type="GeneID" id="80910296"/>
<keyword evidence="3" id="KW-1185">Reference proteome</keyword>
<dbReference type="AlphaFoldDB" id="A0A9W8XHZ3"/>
<feature type="compositionally biased region" description="Basic and acidic residues" evidence="1">
    <location>
        <begin position="73"/>
        <end position="95"/>
    </location>
</feature>
<dbReference type="EMBL" id="JAPEUX010000005">
    <property type="protein sequence ID" value="KAJ4351424.1"/>
    <property type="molecule type" value="Genomic_DNA"/>
</dbReference>
<sequence>MPSYFEGFSDFVPDATQGFNDEFVRLAASQNLVKGTPQFNKARTAAASQCIRDEYFTPQGRARRERIRRQHEYERLEQEERDKDAVEEEEVHRDSEDDLPELNEDDNESVVSLDVGFSQVFTSDIHVNDENSDHDEDLEDVAESVKEEVAPGKGIKEEPIIDDVAIDLLPVDESDNESVVSMDQGLTQVFTSSSTTCAHEECPNDSEDDRDKQRGVTSLRELTKEEQLLGWQALCRETGRTIGKTIWECRTVLKKKPYVNIIDYIDAARVGAKIELFHDFAEFSHYTMTTPGKCIPLKDAKEDELLSALLQKVNRSVEGPKDYKHGKSFRQHHPSIRKEWRRTETYGANGRGSEHSRTHERSRNARVRPY</sequence>
<dbReference type="PANTHER" id="PTHR38846:SF1">
    <property type="entry name" value="C3H1-TYPE DOMAIN-CONTAINING PROTEIN"/>
    <property type="match status" value="1"/>
</dbReference>
<protein>
    <submittedName>
        <fullName evidence="2">Uncharacterized protein</fullName>
    </submittedName>
</protein>
<dbReference type="OrthoDB" id="3798049at2759"/>
<reference evidence="2" key="1">
    <citation type="submission" date="2022-10" db="EMBL/GenBank/DDBJ databases">
        <title>Tapping the CABI collections for fungal endophytes: first genome assemblies for Collariella, Neodidymelliopsis, Ascochyta clinopodiicola, Didymella pomorum, Didymosphaeria variabile, Neocosmospora piperis and Neocucurbitaria cava.</title>
        <authorList>
            <person name="Hill R."/>
        </authorList>
    </citation>
    <scope>NUCLEOTIDE SEQUENCE</scope>
    <source>
        <strain evidence="2">IMI 356815</strain>
    </source>
</reference>
<evidence type="ECO:0000313" key="2">
    <source>
        <dbReference type="EMBL" id="KAJ4351424.1"/>
    </source>
</evidence>
<dbReference type="PANTHER" id="PTHR38846">
    <property type="entry name" value="C3H1-TYPE DOMAIN-CONTAINING PROTEIN"/>
    <property type="match status" value="1"/>
</dbReference>
<feature type="region of interest" description="Disordered" evidence="1">
    <location>
        <begin position="73"/>
        <end position="107"/>
    </location>
</feature>
<organism evidence="2 3">
    <name type="scientific">Didymosphaeria variabile</name>
    <dbReference type="NCBI Taxonomy" id="1932322"/>
    <lineage>
        <taxon>Eukaryota</taxon>
        <taxon>Fungi</taxon>
        <taxon>Dikarya</taxon>
        <taxon>Ascomycota</taxon>
        <taxon>Pezizomycotina</taxon>
        <taxon>Dothideomycetes</taxon>
        <taxon>Pleosporomycetidae</taxon>
        <taxon>Pleosporales</taxon>
        <taxon>Massarineae</taxon>
        <taxon>Didymosphaeriaceae</taxon>
        <taxon>Didymosphaeria</taxon>
    </lineage>
</organism>
<dbReference type="Proteomes" id="UP001140513">
    <property type="component" value="Unassembled WGS sequence"/>
</dbReference>
<feature type="compositionally biased region" description="Acidic residues" evidence="1">
    <location>
        <begin position="96"/>
        <end position="107"/>
    </location>
</feature>
<proteinExistence type="predicted"/>
<accession>A0A9W8XHZ3</accession>
<comment type="caution">
    <text evidence="2">The sequence shown here is derived from an EMBL/GenBank/DDBJ whole genome shotgun (WGS) entry which is preliminary data.</text>
</comment>
<feature type="region of interest" description="Disordered" evidence="1">
    <location>
        <begin position="342"/>
        <end position="370"/>
    </location>
</feature>
<dbReference type="RefSeq" id="XP_056069780.1">
    <property type="nucleotide sequence ID" value="XM_056215533.1"/>
</dbReference>
<evidence type="ECO:0000313" key="3">
    <source>
        <dbReference type="Proteomes" id="UP001140513"/>
    </source>
</evidence>
<name>A0A9W8XHZ3_9PLEO</name>